<feature type="region of interest" description="Disordered" evidence="2">
    <location>
        <begin position="1"/>
        <end position="57"/>
    </location>
</feature>
<dbReference type="InterPro" id="IPR050767">
    <property type="entry name" value="Sel1_AlgK"/>
</dbReference>
<evidence type="ECO:0000313" key="3">
    <source>
        <dbReference type="EMBL" id="KAG0289915.1"/>
    </source>
</evidence>
<dbReference type="SMART" id="SM00671">
    <property type="entry name" value="SEL1"/>
    <property type="match status" value="7"/>
</dbReference>
<sequence length="469" mass="51896">TLSPPGSSSTSASQELSLKSLQEGLPNTAKENSNQNTVSTPNTVVSTTKRDPTYGLENTAMDNYTHIDMPDDIRALSQRMILENYQEKVANLNSINIATRSTTVTAATVSRPNKRVISLESRAMDAYKNTNNPVEPPSSRGPQTLLSDQTTSITNHNASHSWQNSALKSLPPRAPQVPNFNASNHVTTTFKNAKLGDQVAQKLLGDMYKEGRGVAQDYHHAMTWYLMSANQGHPGAQYSIGCLYQSGKGVSQDYRQAIHWFREAADQGYATAQCDLGLVYYRGLGMSPDYPKALYRFRKAADQGHVTAQRYLGKMHEKGRGVPQNFRQAVFWSLKAANQGDRHAQYDVGLHYHHGHGVPQDYSQAMIWLRKSADQGLAEAQRMIGHIYSNGVGVAQDMSLAMEWYGKAADQGLVGAQYSIGVLCQLTNDTAKAVGWLEKAADGGHVRARKKLDRLKRQVHSRQTFESFF</sequence>
<comment type="caution">
    <text evidence="3">The sequence shown here is derived from an EMBL/GenBank/DDBJ whole genome shotgun (WGS) entry which is preliminary data.</text>
</comment>
<dbReference type="Gene3D" id="1.25.40.10">
    <property type="entry name" value="Tetratricopeptide repeat domain"/>
    <property type="match status" value="1"/>
</dbReference>
<gene>
    <name evidence="3" type="ORF">BGZ96_006602</name>
</gene>
<dbReference type="EMBL" id="JAAAIM010000320">
    <property type="protein sequence ID" value="KAG0289915.1"/>
    <property type="molecule type" value="Genomic_DNA"/>
</dbReference>
<dbReference type="InterPro" id="IPR011990">
    <property type="entry name" value="TPR-like_helical_dom_sf"/>
</dbReference>
<evidence type="ECO:0000313" key="4">
    <source>
        <dbReference type="Proteomes" id="UP001194696"/>
    </source>
</evidence>
<organism evidence="3 4">
    <name type="scientific">Linnemannia gamsii</name>
    <dbReference type="NCBI Taxonomy" id="64522"/>
    <lineage>
        <taxon>Eukaryota</taxon>
        <taxon>Fungi</taxon>
        <taxon>Fungi incertae sedis</taxon>
        <taxon>Mucoromycota</taxon>
        <taxon>Mortierellomycotina</taxon>
        <taxon>Mortierellomycetes</taxon>
        <taxon>Mortierellales</taxon>
        <taxon>Mortierellaceae</taxon>
        <taxon>Linnemannia</taxon>
    </lineage>
</organism>
<comment type="similarity">
    <text evidence="1">Belongs to the sel-1 family.</text>
</comment>
<dbReference type="Proteomes" id="UP001194696">
    <property type="component" value="Unassembled WGS sequence"/>
</dbReference>
<feature type="region of interest" description="Disordered" evidence="2">
    <location>
        <begin position="155"/>
        <end position="176"/>
    </location>
</feature>
<accession>A0ABQ7K4C7</accession>
<dbReference type="InterPro" id="IPR006597">
    <property type="entry name" value="Sel1-like"/>
</dbReference>
<protein>
    <recommendedName>
        <fullName evidence="5">HCP-like protein</fullName>
    </recommendedName>
</protein>
<feature type="region of interest" description="Disordered" evidence="2">
    <location>
        <begin position="128"/>
        <end position="147"/>
    </location>
</feature>
<evidence type="ECO:0000256" key="1">
    <source>
        <dbReference type="ARBA" id="ARBA00038101"/>
    </source>
</evidence>
<feature type="compositionally biased region" description="Polar residues" evidence="2">
    <location>
        <begin position="155"/>
        <end position="167"/>
    </location>
</feature>
<evidence type="ECO:0000256" key="2">
    <source>
        <dbReference type="SAM" id="MobiDB-lite"/>
    </source>
</evidence>
<dbReference type="PANTHER" id="PTHR11102">
    <property type="entry name" value="SEL-1-LIKE PROTEIN"/>
    <property type="match status" value="1"/>
</dbReference>
<dbReference type="PANTHER" id="PTHR11102:SF160">
    <property type="entry name" value="ERAD-ASSOCIATED E3 UBIQUITIN-PROTEIN LIGASE COMPONENT HRD3"/>
    <property type="match status" value="1"/>
</dbReference>
<feature type="non-terminal residue" evidence="3">
    <location>
        <position position="1"/>
    </location>
</feature>
<keyword evidence="4" id="KW-1185">Reference proteome</keyword>
<dbReference type="SUPFAM" id="SSF81901">
    <property type="entry name" value="HCP-like"/>
    <property type="match status" value="2"/>
</dbReference>
<proteinExistence type="inferred from homology"/>
<evidence type="ECO:0008006" key="5">
    <source>
        <dbReference type="Google" id="ProtNLM"/>
    </source>
</evidence>
<feature type="compositionally biased region" description="Low complexity" evidence="2">
    <location>
        <begin position="1"/>
        <end position="20"/>
    </location>
</feature>
<name>A0ABQ7K4C7_9FUNG</name>
<feature type="compositionally biased region" description="Low complexity" evidence="2">
    <location>
        <begin position="32"/>
        <end position="47"/>
    </location>
</feature>
<dbReference type="Pfam" id="PF08238">
    <property type="entry name" value="Sel1"/>
    <property type="match status" value="7"/>
</dbReference>
<reference evidence="3 4" key="1">
    <citation type="journal article" date="2020" name="Fungal Divers.">
        <title>Resolving the Mortierellaceae phylogeny through synthesis of multi-gene phylogenetics and phylogenomics.</title>
        <authorList>
            <person name="Vandepol N."/>
            <person name="Liber J."/>
            <person name="Desiro A."/>
            <person name="Na H."/>
            <person name="Kennedy M."/>
            <person name="Barry K."/>
            <person name="Grigoriev I.V."/>
            <person name="Miller A.N."/>
            <person name="O'Donnell K."/>
            <person name="Stajich J.E."/>
            <person name="Bonito G."/>
        </authorList>
    </citation>
    <scope>NUCLEOTIDE SEQUENCE [LARGE SCALE GENOMIC DNA]</scope>
    <source>
        <strain evidence="3 4">AD045</strain>
    </source>
</reference>